<dbReference type="EMBL" id="JJMM01000026">
    <property type="protein sequence ID" value="KDR94124.1"/>
    <property type="molecule type" value="Genomic_DNA"/>
</dbReference>
<evidence type="ECO:0000256" key="3">
    <source>
        <dbReference type="ARBA" id="ARBA00022679"/>
    </source>
</evidence>
<dbReference type="STRING" id="1121324.CLIT_23c03970"/>
<dbReference type="Proteomes" id="UP000027946">
    <property type="component" value="Unassembled WGS sequence"/>
</dbReference>
<evidence type="ECO:0000256" key="5">
    <source>
        <dbReference type="HAMAP-Rule" id="MF_01107"/>
    </source>
</evidence>
<dbReference type="PANTHER" id="PTHR11986:SF79">
    <property type="entry name" value="ACETYLORNITHINE AMINOTRANSFERASE, MITOCHONDRIAL"/>
    <property type="match status" value="1"/>
</dbReference>
<comment type="catalytic activity">
    <reaction evidence="5">
        <text>N(2)-acetyl-L-ornithine + 2-oxoglutarate = N-acetyl-L-glutamate 5-semialdehyde + L-glutamate</text>
        <dbReference type="Rhea" id="RHEA:18049"/>
        <dbReference type="ChEBI" id="CHEBI:16810"/>
        <dbReference type="ChEBI" id="CHEBI:29123"/>
        <dbReference type="ChEBI" id="CHEBI:29985"/>
        <dbReference type="ChEBI" id="CHEBI:57805"/>
        <dbReference type="EC" id="2.6.1.11"/>
    </reaction>
</comment>
<keyword evidence="3 5" id="KW-0808">Transferase</keyword>
<dbReference type="InterPro" id="IPR049704">
    <property type="entry name" value="Aminotrans_3_PPA_site"/>
</dbReference>
<comment type="caution">
    <text evidence="6">The sequence shown here is derived from an EMBL/GenBank/DDBJ whole genome shotgun (WGS) entry which is preliminary data.</text>
</comment>
<keyword evidence="5" id="KW-0055">Arginine biosynthesis</keyword>
<keyword evidence="4 5" id="KW-0663">Pyridoxal phosphate</keyword>
<keyword evidence="5" id="KW-0963">Cytoplasm</keyword>
<dbReference type="Pfam" id="PF00202">
    <property type="entry name" value="Aminotran_3"/>
    <property type="match status" value="1"/>
</dbReference>
<dbReference type="InterPro" id="IPR015421">
    <property type="entry name" value="PyrdxlP-dep_Trfase_major"/>
</dbReference>
<feature type="binding site" evidence="5">
    <location>
        <position position="133"/>
    </location>
    <ligand>
        <name>N(2)-acetyl-L-ornithine</name>
        <dbReference type="ChEBI" id="CHEBI:57805"/>
    </ligand>
</feature>
<dbReference type="EC" id="2.6.1.11" evidence="5"/>
<reference evidence="6 7" key="1">
    <citation type="submission" date="2014-03" db="EMBL/GenBank/DDBJ databases">
        <title>Genome sequence of Clostridium litorale W6, DSM 5388.</title>
        <authorList>
            <person name="Poehlein A."/>
            <person name="Jagirdar A."/>
            <person name="Khonsari B."/>
            <person name="Chibani C.M."/>
            <person name="Gutierrez Gutierrez D.A."/>
            <person name="Davydova E."/>
            <person name="Alghaithi H.S."/>
            <person name="Nair K.P."/>
            <person name="Dhamotharan K."/>
            <person name="Chandran L."/>
            <person name="G W."/>
            <person name="Daniel R."/>
        </authorList>
    </citation>
    <scope>NUCLEOTIDE SEQUENCE [LARGE SCALE GENOMIC DNA]</scope>
    <source>
        <strain evidence="6 7">W6</strain>
    </source>
</reference>
<feature type="modified residue" description="N6-(pyridoxal phosphate)lysine" evidence="5">
    <location>
        <position position="246"/>
    </location>
</feature>
<comment type="cofactor">
    <cofactor evidence="5">
        <name>pyridoxal 5'-phosphate</name>
        <dbReference type="ChEBI" id="CHEBI:597326"/>
    </cofactor>
    <text evidence="5">Binds 1 pyridoxal phosphate per subunit.</text>
</comment>
<proteinExistence type="inferred from homology"/>
<protein>
    <recommendedName>
        <fullName evidence="5">Acetylornithine aminotransferase</fullName>
        <shortName evidence="5">ACOAT</shortName>
        <ecNumber evidence="5">2.6.1.11</ecNumber>
    </recommendedName>
</protein>
<dbReference type="GO" id="GO:0005737">
    <property type="term" value="C:cytoplasm"/>
    <property type="evidence" value="ECO:0007669"/>
    <property type="project" value="UniProtKB-SubCell"/>
</dbReference>
<keyword evidence="7" id="KW-1185">Reference proteome</keyword>
<accession>A0A069RAQ8</accession>
<comment type="similarity">
    <text evidence="5">Belongs to the class-III pyridoxal-phosphate-dependent aminotransferase family. ArgD subfamily.</text>
</comment>
<feature type="binding site" evidence="5">
    <location>
        <position position="275"/>
    </location>
    <ligand>
        <name>pyridoxal 5'-phosphate</name>
        <dbReference type="ChEBI" id="CHEBI:597326"/>
    </ligand>
</feature>
<dbReference type="AlphaFoldDB" id="A0A069RAQ8"/>
<feature type="binding site" evidence="5">
    <location>
        <begin position="97"/>
        <end position="98"/>
    </location>
    <ligand>
        <name>pyridoxal 5'-phosphate</name>
        <dbReference type="ChEBI" id="CHEBI:597326"/>
    </ligand>
</feature>
<dbReference type="InterPro" id="IPR015422">
    <property type="entry name" value="PyrdxlP-dep_Trfase_small"/>
</dbReference>
<dbReference type="InterPro" id="IPR004636">
    <property type="entry name" value="AcOrn/SuccOrn_fam"/>
</dbReference>
<comment type="subcellular location">
    <subcellularLocation>
        <location evidence="5">Cytoplasm</location>
    </subcellularLocation>
</comment>
<evidence type="ECO:0000256" key="1">
    <source>
        <dbReference type="ARBA" id="ARBA00022576"/>
    </source>
</evidence>
<dbReference type="PIRSF" id="PIRSF000521">
    <property type="entry name" value="Transaminase_4ab_Lys_Orn"/>
    <property type="match status" value="1"/>
</dbReference>
<sequence>MGKDKLMQTYCRFDINFEKGKGSKVYDTEGKEYIDFVAGVAVNCLGHSHPALVNAIKEQSEKLIHISNLYWNPNQMELAKKLCEHSDHSQVFLSNSGAEAVETALKLAKKYGKIKGGDKKNKVLYMSDSFHGRTIGALSVTGSSDNKYQKDFMPLMPGTQVVKFNDMKDLEDKFDEHVCALIVEPVQGEGGVIEADTEFLSLSRSLCDKYDAALIFDEVQCGMGRMGTLFAYKSFGIVPDVICLAKGLGGGFPIGATIGNERISSAFTFGDHGCTFGGNPLASAAALAVLKELVENGVAEGVNEKSAYMFEKLNGLCEKYGSIETIKGKGLLIGIQFNCDTSEFVSKSLESGLLLAKAQGNVVRVMPALTVEKEVIDQAVEIMDNVLEAIEA</sequence>
<keyword evidence="1 5" id="KW-0032">Aminotransferase</keyword>
<dbReference type="GO" id="GO:0042802">
    <property type="term" value="F:identical protein binding"/>
    <property type="evidence" value="ECO:0007669"/>
    <property type="project" value="TreeGrafter"/>
</dbReference>
<dbReference type="PROSITE" id="PS00600">
    <property type="entry name" value="AA_TRANSFER_CLASS_3"/>
    <property type="match status" value="1"/>
</dbReference>
<dbReference type="UniPathway" id="UPA00068">
    <property type="reaction ID" value="UER00109"/>
</dbReference>
<feature type="binding site" evidence="5">
    <location>
        <position position="130"/>
    </location>
    <ligand>
        <name>pyridoxal 5'-phosphate</name>
        <dbReference type="ChEBI" id="CHEBI:597326"/>
    </ligand>
</feature>
<evidence type="ECO:0000313" key="7">
    <source>
        <dbReference type="Proteomes" id="UP000027946"/>
    </source>
</evidence>
<comment type="subunit">
    <text evidence="5">Homodimer.</text>
</comment>
<dbReference type="OrthoDB" id="9801052at2"/>
<dbReference type="InterPro" id="IPR050103">
    <property type="entry name" value="Class-III_PLP-dep_AT"/>
</dbReference>
<evidence type="ECO:0000313" key="6">
    <source>
        <dbReference type="EMBL" id="KDR94124.1"/>
    </source>
</evidence>
<gene>
    <name evidence="5 6" type="primary">argD</name>
    <name evidence="6" type="ORF">CLIT_23c03970</name>
</gene>
<dbReference type="Gene3D" id="3.90.1150.10">
    <property type="entry name" value="Aspartate Aminotransferase, domain 1"/>
    <property type="match status" value="1"/>
</dbReference>
<feature type="binding site" evidence="5">
    <location>
        <begin position="217"/>
        <end position="220"/>
    </location>
    <ligand>
        <name>pyridoxal 5'-phosphate</name>
        <dbReference type="ChEBI" id="CHEBI:597326"/>
    </ligand>
</feature>
<dbReference type="InterPro" id="IPR015424">
    <property type="entry name" value="PyrdxlP-dep_Trfase"/>
</dbReference>
<comment type="miscellaneous">
    <text evidence="5">May also have succinyldiaminopimelate aminotransferase activity, thus carrying out the corresponding step in lysine biosynthesis.</text>
</comment>
<dbReference type="InterPro" id="IPR005814">
    <property type="entry name" value="Aminotrans_3"/>
</dbReference>
<comment type="pathway">
    <text evidence="5">Amino-acid biosynthesis; L-arginine biosynthesis; N(2)-acetyl-L-ornithine from L-glutamate: step 4/4.</text>
</comment>
<dbReference type="HAMAP" id="MF_01107">
    <property type="entry name" value="ArgD_aminotrans_3"/>
    <property type="match status" value="1"/>
</dbReference>
<dbReference type="Gene3D" id="3.40.640.10">
    <property type="entry name" value="Type I PLP-dependent aspartate aminotransferase-like (Major domain)"/>
    <property type="match status" value="1"/>
</dbReference>
<dbReference type="SUPFAM" id="SSF53383">
    <property type="entry name" value="PLP-dependent transferases"/>
    <property type="match status" value="1"/>
</dbReference>
<name>A0A069RAQ8_PEPLI</name>
<dbReference type="GO" id="GO:0003992">
    <property type="term" value="F:N2-acetyl-L-ornithine:2-oxoglutarate 5-aminotransferase activity"/>
    <property type="evidence" value="ECO:0007669"/>
    <property type="project" value="UniProtKB-UniRule"/>
</dbReference>
<organism evidence="6 7">
    <name type="scientific">Peptoclostridium litorale DSM 5388</name>
    <dbReference type="NCBI Taxonomy" id="1121324"/>
    <lineage>
        <taxon>Bacteria</taxon>
        <taxon>Bacillati</taxon>
        <taxon>Bacillota</taxon>
        <taxon>Clostridia</taxon>
        <taxon>Peptostreptococcales</taxon>
        <taxon>Peptoclostridiaceae</taxon>
        <taxon>Peptoclostridium</taxon>
    </lineage>
</organism>
<dbReference type="PANTHER" id="PTHR11986">
    <property type="entry name" value="AMINOTRANSFERASE CLASS III"/>
    <property type="match status" value="1"/>
</dbReference>
<evidence type="ECO:0000256" key="4">
    <source>
        <dbReference type="ARBA" id="ARBA00022898"/>
    </source>
</evidence>
<dbReference type="NCBIfam" id="TIGR00707">
    <property type="entry name" value="argD"/>
    <property type="match status" value="1"/>
</dbReference>
<dbReference type="FunFam" id="3.40.640.10:FF:000004">
    <property type="entry name" value="Acetylornithine aminotransferase"/>
    <property type="match status" value="1"/>
</dbReference>
<dbReference type="RefSeq" id="WP_038268033.1">
    <property type="nucleotide sequence ID" value="NZ_FSRH01000003.1"/>
</dbReference>
<dbReference type="NCBIfam" id="NF002325">
    <property type="entry name" value="PRK01278.1"/>
    <property type="match status" value="1"/>
</dbReference>
<evidence type="ECO:0000256" key="2">
    <source>
        <dbReference type="ARBA" id="ARBA00022605"/>
    </source>
</evidence>
<dbReference type="GO" id="GO:0030170">
    <property type="term" value="F:pyridoxal phosphate binding"/>
    <property type="evidence" value="ECO:0007669"/>
    <property type="project" value="InterPro"/>
</dbReference>
<dbReference type="CDD" id="cd00610">
    <property type="entry name" value="OAT_like"/>
    <property type="match status" value="1"/>
</dbReference>
<comment type="caution">
    <text evidence="5">Lacks conserved residue(s) required for the propagation of feature annotation.</text>
</comment>
<dbReference type="GO" id="GO:0006526">
    <property type="term" value="P:L-arginine biosynthetic process"/>
    <property type="evidence" value="ECO:0007669"/>
    <property type="project" value="UniProtKB-UniRule"/>
</dbReference>
<keyword evidence="2 5" id="KW-0028">Amino-acid biosynthesis</keyword>
<dbReference type="eggNOG" id="COG4992">
    <property type="taxonomic scope" value="Bacteria"/>
</dbReference>